<organism evidence="8 9">
    <name type="scientific">Hydrogenophaga aromaticivorans</name>
    <dbReference type="NCBI Taxonomy" id="2610898"/>
    <lineage>
        <taxon>Bacteria</taxon>
        <taxon>Pseudomonadati</taxon>
        <taxon>Pseudomonadota</taxon>
        <taxon>Betaproteobacteria</taxon>
        <taxon>Burkholderiales</taxon>
        <taxon>Comamonadaceae</taxon>
        <taxon>Hydrogenophaga</taxon>
    </lineage>
</organism>
<proteinExistence type="predicted"/>
<gene>
    <name evidence="8" type="ORF">F3K02_11045</name>
</gene>
<dbReference type="NCBIfam" id="TIGR00229">
    <property type="entry name" value="sensory_box"/>
    <property type="match status" value="3"/>
</dbReference>
<feature type="region of interest" description="Disordered" evidence="4">
    <location>
        <begin position="15"/>
        <end position="52"/>
    </location>
</feature>
<dbReference type="CDD" id="cd00130">
    <property type="entry name" value="PAS"/>
    <property type="match status" value="3"/>
</dbReference>
<dbReference type="InterPro" id="IPR011712">
    <property type="entry name" value="Sig_transdc_His_kin_sub3_dim/P"/>
</dbReference>
<evidence type="ECO:0000259" key="6">
    <source>
        <dbReference type="PROSITE" id="PS50112"/>
    </source>
</evidence>
<evidence type="ECO:0000259" key="7">
    <source>
        <dbReference type="PROSITE" id="PS50113"/>
    </source>
</evidence>
<dbReference type="Pfam" id="PF13188">
    <property type="entry name" value="PAS_8"/>
    <property type="match status" value="1"/>
</dbReference>
<keyword evidence="3" id="KW-0902">Two-component regulatory system</keyword>
<dbReference type="InterPro" id="IPR036890">
    <property type="entry name" value="HATPase_C_sf"/>
</dbReference>
<name>A0A7Y8GXC9_9BURK</name>
<dbReference type="Pfam" id="PF02518">
    <property type="entry name" value="HATPase_c"/>
    <property type="match status" value="1"/>
</dbReference>
<protein>
    <submittedName>
        <fullName evidence="8">PAS domain S-box protein</fullName>
    </submittedName>
</protein>
<dbReference type="GO" id="GO:0016020">
    <property type="term" value="C:membrane"/>
    <property type="evidence" value="ECO:0007669"/>
    <property type="project" value="InterPro"/>
</dbReference>
<keyword evidence="5" id="KW-0812">Transmembrane</keyword>
<comment type="caution">
    <text evidence="8">The sequence shown here is derived from an EMBL/GenBank/DDBJ whole genome shotgun (WGS) entry which is preliminary data.</text>
</comment>
<evidence type="ECO:0000313" key="9">
    <source>
        <dbReference type="Proteomes" id="UP000545507"/>
    </source>
</evidence>
<keyword evidence="5" id="KW-0472">Membrane</keyword>
<evidence type="ECO:0000313" key="8">
    <source>
        <dbReference type="EMBL" id="NWF45782.1"/>
    </source>
</evidence>
<dbReference type="EMBL" id="VYGV01000007">
    <property type="protein sequence ID" value="NWF45782.1"/>
    <property type="molecule type" value="Genomic_DNA"/>
</dbReference>
<feature type="transmembrane region" description="Helical" evidence="5">
    <location>
        <begin position="99"/>
        <end position="117"/>
    </location>
</feature>
<dbReference type="AlphaFoldDB" id="A0A7Y8GXC9"/>
<dbReference type="InterPro" id="IPR013656">
    <property type="entry name" value="PAS_4"/>
</dbReference>
<keyword evidence="1" id="KW-0808">Transferase</keyword>
<keyword evidence="9" id="KW-1185">Reference proteome</keyword>
<dbReference type="SUPFAM" id="SSF55785">
    <property type="entry name" value="PYP-like sensor domain (PAS domain)"/>
    <property type="match status" value="3"/>
</dbReference>
<dbReference type="Gene3D" id="3.30.565.10">
    <property type="entry name" value="Histidine kinase-like ATPase, C-terminal domain"/>
    <property type="match status" value="1"/>
</dbReference>
<dbReference type="InterPro" id="IPR003594">
    <property type="entry name" value="HATPase_dom"/>
</dbReference>
<dbReference type="Proteomes" id="UP000545507">
    <property type="component" value="Unassembled WGS sequence"/>
</dbReference>
<evidence type="ECO:0000256" key="1">
    <source>
        <dbReference type="ARBA" id="ARBA00022679"/>
    </source>
</evidence>
<dbReference type="InterPro" id="IPR050482">
    <property type="entry name" value="Sensor_HK_TwoCompSys"/>
</dbReference>
<dbReference type="PROSITE" id="PS50113">
    <property type="entry name" value="PAC"/>
    <property type="match status" value="1"/>
</dbReference>
<dbReference type="Pfam" id="PF08448">
    <property type="entry name" value="PAS_4"/>
    <property type="match status" value="2"/>
</dbReference>
<feature type="compositionally biased region" description="Low complexity" evidence="4">
    <location>
        <begin position="41"/>
        <end position="52"/>
    </location>
</feature>
<dbReference type="PROSITE" id="PS50112">
    <property type="entry name" value="PAS"/>
    <property type="match status" value="2"/>
</dbReference>
<keyword evidence="2" id="KW-0418">Kinase</keyword>
<dbReference type="SMART" id="SM00387">
    <property type="entry name" value="HATPase_c"/>
    <property type="match status" value="1"/>
</dbReference>
<feature type="domain" description="PAS" evidence="6">
    <location>
        <begin position="265"/>
        <end position="320"/>
    </location>
</feature>
<dbReference type="InterPro" id="IPR000014">
    <property type="entry name" value="PAS"/>
</dbReference>
<dbReference type="Pfam" id="PF07730">
    <property type="entry name" value="HisKA_3"/>
    <property type="match status" value="1"/>
</dbReference>
<dbReference type="GO" id="GO:0046983">
    <property type="term" value="F:protein dimerization activity"/>
    <property type="evidence" value="ECO:0007669"/>
    <property type="project" value="InterPro"/>
</dbReference>
<evidence type="ECO:0000256" key="3">
    <source>
        <dbReference type="ARBA" id="ARBA00023012"/>
    </source>
</evidence>
<evidence type="ECO:0000256" key="2">
    <source>
        <dbReference type="ARBA" id="ARBA00022777"/>
    </source>
</evidence>
<feature type="transmembrane region" description="Helical" evidence="5">
    <location>
        <begin position="62"/>
        <end position="79"/>
    </location>
</feature>
<dbReference type="Gene3D" id="3.30.450.20">
    <property type="entry name" value="PAS domain"/>
    <property type="match status" value="3"/>
</dbReference>
<accession>A0A7Y8GXC9</accession>
<feature type="domain" description="PAS" evidence="6">
    <location>
        <begin position="141"/>
        <end position="211"/>
    </location>
</feature>
<dbReference type="Gene3D" id="1.20.5.1930">
    <property type="match status" value="1"/>
</dbReference>
<dbReference type="GO" id="GO:0000155">
    <property type="term" value="F:phosphorelay sensor kinase activity"/>
    <property type="evidence" value="ECO:0007669"/>
    <property type="project" value="InterPro"/>
</dbReference>
<keyword evidence="5" id="KW-1133">Transmembrane helix</keyword>
<dbReference type="PANTHER" id="PTHR24421">
    <property type="entry name" value="NITRATE/NITRITE SENSOR PROTEIN NARX-RELATED"/>
    <property type="match status" value="1"/>
</dbReference>
<dbReference type="CDD" id="cd16917">
    <property type="entry name" value="HATPase_UhpB-NarQ-NarX-like"/>
    <property type="match status" value="1"/>
</dbReference>
<dbReference type="InterPro" id="IPR000700">
    <property type="entry name" value="PAS-assoc_C"/>
</dbReference>
<evidence type="ECO:0000256" key="4">
    <source>
        <dbReference type="SAM" id="MobiDB-lite"/>
    </source>
</evidence>
<dbReference type="InterPro" id="IPR035965">
    <property type="entry name" value="PAS-like_dom_sf"/>
</dbReference>
<reference evidence="8 9" key="1">
    <citation type="submission" date="2019-09" db="EMBL/GenBank/DDBJ databases">
        <title>Hydrogenophaga aromatica sp. nov., isolated from a para-xylene-degrading enrichment culture.</title>
        <authorList>
            <person name="Tancsics A."/>
            <person name="Banerjee S."/>
        </authorList>
    </citation>
    <scope>NUCLEOTIDE SEQUENCE [LARGE SCALE GENOMIC DNA]</scope>
    <source>
        <strain evidence="8 9">D2P1</strain>
    </source>
</reference>
<sequence length="733" mass="81318">MALVAQASSRWCARPIPSRKTTRPRRPSNSENGAAFGTAGTPVPTMPSTHTPPMSASSFAPFGRVVAGYGVVAVLWILWSDALVELLFENIELLAAAQAWKGLLFVLVTTGLLFLFLRRVHARMQRLAEVELEALRREAQTAALLQAWMDSSPDAIFAKDRQGRYLLVNQETERMVGKGVTPMLGLRIQDLLPVEQADKIWEDERRIMREGRIETLEYEVDTSEGRRTFNSIKGPLRDETGTIGVFGMARDITDMVTVRRQLQESEKRYRLLFENNPQPMWVLDLETLEFLAVNDAAVAHYGYSRDEFLSMRLPVVAPPDLVNGLERIMEAKLKAPSVAHQVTGPWPHRLKDGRVIDVEITGRNIEFEGRSARIGLINDVTAKQRVELERDAAHRLLQDVLSRVTDAFVSAGPDQRLVYANDRAARLVGVASPQDMLGHIVWDVFPDSRGTRFEAAYWRARESGRSEVVEDWYQPWGLWLEVRLYPAGDHVAGYITDITARKQAEHELQQSKATLSDLSQRLMAQERFTTRRIAQSLHDQLGQQLSSARLYLDVAMARPGPAQNAASGPLAKASGMLDSAIAHVRDVLREMRPPLLEDQGLAAALDNELRASPASDLGLAVELELGTSVRGIRWTDAVEYAAFMIAREAIGNAVRHAQATRVRVSLDGDAGHLRMRIEDNGKGIEDDDLQGRPGHLGIVGMRERAAAIGADLLVERGAAGGTVVELTREVATP</sequence>
<dbReference type="SUPFAM" id="SSF55874">
    <property type="entry name" value="ATPase domain of HSP90 chaperone/DNA topoisomerase II/histidine kinase"/>
    <property type="match status" value="1"/>
</dbReference>
<feature type="domain" description="PAC" evidence="7">
    <location>
        <begin position="214"/>
        <end position="264"/>
    </location>
</feature>
<dbReference type="SMART" id="SM00091">
    <property type="entry name" value="PAS"/>
    <property type="match status" value="3"/>
</dbReference>
<evidence type="ECO:0000256" key="5">
    <source>
        <dbReference type="SAM" id="Phobius"/>
    </source>
</evidence>